<dbReference type="Gene3D" id="2.60.40.1120">
    <property type="entry name" value="Carboxypeptidase-like, regulatory domain"/>
    <property type="match status" value="1"/>
</dbReference>
<evidence type="ECO:0000313" key="3">
    <source>
        <dbReference type="EMBL" id="KIO45632.1"/>
    </source>
</evidence>
<evidence type="ECO:0000313" key="2">
    <source>
        <dbReference type="EMBL" id="KIO43454.1"/>
    </source>
</evidence>
<dbReference type="EMBL" id="JPIU01000037">
    <property type="protein sequence ID" value="KIO45632.1"/>
    <property type="molecule type" value="Genomic_DNA"/>
</dbReference>
<dbReference type="OrthoDB" id="1108759at2"/>
<dbReference type="Proteomes" id="UP000031980">
    <property type="component" value="Unassembled WGS sequence"/>
</dbReference>
<evidence type="ECO:0000256" key="1">
    <source>
        <dbReference type="SAM" id="SignalP"/>
    </source>
</evidence>
<feature type="chain" id="PRO_5043118857" evidence="1">
    <location>
        <begin position="22"/>
        <end position="395"/>
    </location>
</feature>
<accession>A0A0C3NHL5</accession>
<dbReference type="RefSeq" id="WP_041503675.1">
    <property type="nucleotide sequence ID" value="NZ_JPIT01000031.1"/>
</dbReference>
<sequence>MNKRIFLLLVLFFGVFSFVQAQDDDGKIRIKGVVLDEKTREPIAFANLGVLGTVLGVASDIDGQFELIIPERCISHVLKVSAIGYGSKECKVYDVKDKGKVEILLQPTTYGIKTVDVTAESLVFKKLLERAVANIGLNYIPRAYNYEGYFEYGIRVNDGERKSKEAIVKIYDKNGYERSNVEENFLALNYKFTQVRRSEEAVSVADGMIYFDDIISADIVRNTRNILDIENLRDYTLKNKGIILYDGDSVQVIGYECKKPTLSNAGDASVTQYSGEIYIHMKNAAVLKNVMHIRSAGFNRMGRNLLPIEGDSKSNVVTTITTNYKKISSYYFLSGVSMVYSYNEGKDVVKGELQYQTTRVGISNVEAIEGRTYYEDMKTDHDFWNRYTIYLEEEE</sequence>
<dbReference type="Proteomes" id="UP000031937">
    <property type="component" value="Unassembled WGS sequence"/>
</dbReference>
<evidence type="ECO:0000313" key="4">
    <source>
        <dbReference type="Proteomes" id="UP000031937"/>
    </source>
</evidence>
<dbReference type="SUPFAM" id="SSF49464">
    <property type="entry name" value="Carboxypeptidase regulatory domain-like"/>
    <property type="match status" value="1"/>
</dbReference>
<dbReference type="Pfam" id="PF13715">
    <property type="entry name" value="CarbopepD_reg_2"/>
    <property type="match status" value="1"/>
</dbReference>
<keyword evidence="5" id="KW-1185">Reference proteome</keyword>
<proteinExistence type="predicted"/>
<dbReference type="InterPro" id="IPR008969">
    <property type="entry name" value="CarboxyPept-like_regulatory"/>
</dbReference>
<gene>
    <name evidence="3" type="ORF">BA92_03980</name>
    <name evidence="2" type="ORF">IE90_09960</name>
</gene>
<reference evidence="2 4" key="2">
    <citation type="submission" date="2014-07" db="EMBL/GenBank/DDBJ databases">
        <title>Porphyromonadaceae bacterium OUH 334697 = ATCC BAA-2682 = DSM 28341 draft genome.</title>
        <authorList>
            <person name="Sydenham T.V."/>
            <person name="Hasman H."/>
            <person name="Justesen U.S."/>
        </authorList>
    </citation>
    <scope>NUCLEOTIDE SEQUENCE [LARGE SCALE GENOMIC DNA]</scope>
    <source>
        <strain evidence="2 4">OUH 334697</strain>
    </source>
</reference>
<keyword evidence="1" id="KW-0732">Signal</keyword>
<feature type="signal peptide" evidence="1">
    <location>
        <begin position="1"/>
        <end position="21"/>
    </location>
</feature>
<comment type="caution">
    <text evidence="3">The sequence shown here is derived from an EMBL/GenBank/DDBJ whole genome shotgun (WGS) entry which is preliminary data.</text>
</comment>
<dbReference type="AlphaFoldDB" id="A0A0C3NHL5"/>
<dbReference type="EMBL" id="JPIT01000031">
    <property type="protein sequence ID" value="KIO43454.1"/>
    <property type="molecule type" value="Genomic_DNA"/>
</dbReference>
<evidence type="ECO:0000313" key="5">
    <source>
        <dbReference type="Proteomes" id="UP000031980"/>
    </source>
</evidence>
<name>A0A0C3NHL5_9PORP</name>
<protein>
    <submittedName>
        <fullName evidence="3">Uncharacterized protein</fullName>
    </submittedName>
</protein>
<reference evidence="3 5" key="1">
    <citation type="submission" date="2014-07" db="EMBL/GenBank/DDBJ databases">
        <title>Porphyromonadaceae bacterium OUH 308042 = ATCC BAA-2681 = DSM 28342 draft genome.</title>
        <authorList>
            <person name="Sydenham T.V."/>
            <person name="Hasman H."/>
            <person name="Justensen U.S."/>
        </authorList>
    </citation>
    <scope>NUCLEOTIDE SEQUENCE [LARGE SCALE GENOMIC DNA]</scope>
    <source>
        <strain evidence="3 5">OUH 308042</strain>
    </source>
</reference>
<organism evidence="3 5">
    <name type="scientific">Sanguibacteroides justesenii</name>
    <dbReference type="NCBI Taxonomy" id="1547597"/>
    <lineage>
        <taxon>Bacteria</taxon>
        <taxon>Pseudomonadati</taxon>
        <taxon>Bacteroidota</taxon>
        <taxon>Bacteroidia</taxon>
        <taxon>Bacteroidales</taxon>
        <taxon>Porphyromonadaceae</taxon>
        <taxon>Sanguibacteroides</taxon>
    </lineage>
</organism>